<dbReference type="PANTHER" id="PTHR43016:SF13">
    <property type="entry name" value="PRESEQUENCE PROTEASE, MITOCHONDRIAL"/>
    <property type="match status" value="1"/>
</dbReference>
<gene>
    <name evidence="3" type="ORF">CSSPJE1EN2_LOCUS6961</name>
</gene>
<protein>
    <recommendedName>
        <fullName evidence="5">Peptidase M16C associated domain-containing protein</fullName>
    </recommendedName>
</protein>
<organism evidence="3 4">
    <name type="scientific">Sphagnum jensenii</name>
    <dbReference type="NCBI Taxonomy" id="128206"/>
    <lineage>
        <taxon>Eukaryota</taxon>
        <taxon>Viridiplantae</taxon>
        <taxon>Streptophyta</taxon>
        <taxon>Embryophyta</taxon>
        <taxon>Bryophyta</taxon>
        <taxon>Sphagnophytina</taxon>
        <taxon>Sphagnopsida</taxon>
        <taxon>Sphagnales</taxon>
        <taxon>Sphagnaceae</taxon>
        <taxon>Sphagnum</taxon>
    </lineage>
</organism>
<dbReference type="Gene3D" id="3.30.830.10">
    <property type="entry name" value="Metalloenzyme, LuxS/M16 peptidase-like"/>
    <property type="match status" value="3"/>
</dbReference>
<feature type="domain" description="Peptidase M16C associated" evidence="1">
    <location>
        <begin position="1"/>
        <end position="53"/>
    </location>
</feature>
<dbReference type="SUPFAM" id="SSF63411">
    <property type="entry name" value="LuxS/MPP-like metallohydrolase"/>
    <property type="match status" value="2"/>
</dbReference>
<dbReference type="InterPro" id="IPR013578">
    <property type="entry name" value="Peptidase_M16C_assoc"/>
</dbReference>
<evidence type="ECO:0000259" key="1">
    <source>
        <dbReference type="Pfam" id="PF08367"/>
    </source>
</evidence>
<sequence length="242" mass="26577">MQTLLQDVEFNDQQRFDQFVAQSKSHMESQITGGGHGIAAACMGGMLNVAGWSPWKQFGLHLDVIVNLTADDHTLICAESHVATLLDTLPEHSSGLVSWDQQLPLINEGLVIHTQVNYLGKAASHYDAGYELNGSAYVISKFIGNRWLSEWVRVSGGAYGGFCDFNSHSGAFSFLSYRDPNLVKTLDLVKDFHTFADVFETVREKGVIVAVASADDIAAANEERPGLLQVKKVLYRELSCPL</sequence>
<proteinExistence type="predicted"/>
<name>A0ABP1ANQ6_9BRYO</name>
<evidence type="ECO:0008006" key="5">
    <source>
        <dbReference type="Google" id="ProtNLM"/>
    </source>
</evidence>
<evidence type="ECO:0000313" key="3">
    <source>
        <dbReference type="EMBL" id="CAK9863966.1"/>
    </source>
</evidence>
<dbReference type="EMBL" id="OZ023715">
    <property type="protein sequence ID" value="CAK9863966.1"/>
    <property type="molecule type" value="Genomic_DNA"/>
</dbReference>
<evidence type="ECO:0000313" key="4">
    <source>
        <dbReference type="Proteomes" id="UP001497522"/>
    </source>
</evidence>
<evidence type="ECO:0000259" key="2">
    <source>
        <dbReference type="Pfam" id="PF22516"/>
    </source>
</evidence>
<accession>A0ABP1ANQ6</accession>
<dbReference type="Proteomes" id="UP001497522">
    <property type="component" value="Chromosome 14"/>
</dbReference>
<feature type="domain" description="Presequence protease mitochondrial-type C-terminal" evidence="2">
    <location>
        <begin position="107"/>
        <end position="188"/>
    </location>
</feature>
<dbReference type="Pfam" id="PF08367">
    <property type="entry name" value="M16C_assoc"/>
    <property type="match status" value="1"/>
</dbReference>
<dbReference type="PANTHER" id="PTHR43016">
    <property type="entry name" value="PRESEQUENCE PROTEASE"/>
    <property type="match status" value="1"/>
</dbReference>
<dbReference type="InterPro" id="IPR011249">
    <property type="entry name" value="Metalloenz_LuxS/M16"/>
</dbReference>
<dbReference type="InterPro" id="IPR055130">
    <property type="entry name" value="PreP_C"/>
</dbReference>
<dbReference type="Pfam" id="PF22516">
    <property type="entry name" value="PreP_C"/>
    <property type="match status" value="1"/>
</dbReference>
<keyword evidence="4" id="KW-1185">Reference proteome</keyword>
<reference evidence="3" key="1">
    <citation type="submission" date="2024-03" db="EMBL/GenBank/DDBJ databases">
        <authorList>
            <consortium name="ELIXIR-Norway"/>
            <consortium name="Elixir Norway"/>
        </authorList>
    </citation>
    <scope>NUCLEOTIDE SEQUENCE</scope>
</reference>